<dbReference type="GO" id="GO:0004252">
    <property type="term" value="F:serine-type endopeptidase activity"/>
    <property type="evidence" value="ECO:0007669"/>
    <property type="project" value="InterPro"/>
</dbReference>
<dbReference type="Gene3D" id="2.40.10.120">
    <property type="match status" value="1"/>
</dbReference>
<dbReference type="AlphaFoldDB" id="A0A2Z4AFK2"/>
<dbReference type="GO" id="GO:0006508">
    <property type="term" value="P:proteolysis"/>
    <property type="evidence" value="ECO:0007669"/>
    <property type="project" value="UniProtKB-KW"/>
</dbReference>
<feature type="active site" description="Charge relay system" evidence="7">
    <location>
        <position position="172"/>
    </location>
</feature>
<evidence type="ECO:0000256" key="5">
    <source>
        <dbReference type="ARBA" id="ARBA00022801"/>
    </source>
</evidence>
<keyword evidence="4" id="KW-0677">Repeat</keyword>
<gene>
    <name evidence="10" type="primary">degQ</name>
    <name evidence="10" type="ORF">DF168_02226</name>
</gene>
<keyword evidence="3" id="KW-0732">Signal</keyword>
<dbReference type="PROSITE" id="PS50106">
    <property type="entry name" value="PDZ"/>
    <property type="match status" value="1"/>
</dbReference>
<dbReference type="InterPro" id="IPR036034">
    <property type="entry name" value="PDZ_sf"/>
</dbReference>
<feature type="binding site" evidence="8">
    <location>
        <begin position="247"/>
        <end position="249"/>
    </location>
    <ligand>
        <name>substrate</name>
    </ligand>
</feature>
<dbReference type="CDD" id="cd10839">
    <property type="entry name" value="cpPDZ1_DegP-like"/>
    <property type="match status" value="1"/>
</dbReference>
<feature type="binding site" evidence="8">
    <location>
        <position position="172"/>
    </location>
    <ligand>
        <name>substrate</name>
    </ligand>
</feature>
<dbReference type="InterPro" id="IPR001478">
    <property type="entry name" value="PDZ"/>
</dbReference>
<evidence type="ECO:0000256" key="8">
    <source>
        <dbReference type="PIRSR" id="PIRSR611782-2"/>
    </source>
</evidence>
<name>A0A2Z4AFK2_9BACT</name>
<evidence type="ECO:0000313" key="10">
    <source>
        <dbReference type="EMBL" id="AWT61001.1"/>
    </source>
</evidence>
<feature type="binding site" evidence="8">
    <location>
        <position position="137"/>
    </location>
    <ligand>
        <name>substrate</name>
    </ligand>
</feature>
<dbReference type="Pfam" id="PF13365">
    <property type="entry name" value="Trypsin_2"/>
    <property type="match status" value="1"/>
</dbReference>
<protein>
    <submittedName>
        <fullName evidence="10">Periplasmic pH-dependent serine endoprotease DegQ</fullName>
        <ecNumber evidence="10">3.4.21.107</ecNumber>
    </submittedName>
</protein>
<dbReference type="SMART" id="SM00228">
    <property type="entry name" value="PDZ"/>
    <property type="match status" value="2"/>
</dbReference>
<evidence type="ECO:0000256" key="7">
    <source>
        <dbReference type="PIRSR" id="PIRSR611782-1"/>
    </source>
</evidence>
<dbReference type="Gene3D" id="2.30.42.10">
    <property type="match status" value="2"/>
</dbReference>
<feature type="domain" description="PDZ" evidence="9">
    <location>
        <begin position="288"/>
        <end position="384"/>
    </location>
</feature>
<organism evidence="10 11">
    <name type="scientific">Candidatus Moanibacter tarae</name>
    <dbReference type="NCBI Taxonomy" id="2200854"/>
    <lineage>
        <taxon>Bacteria</taxon>
        <taxon>Pseudomonadati</taxon>
        <taxon>Verrucomicrobiota</taxon>
        <taxon>Opitutia</taxon>
        <taxon>Puniceicoccales</taxon>
        <taxon>Puniceicoccales incertae sedis</taxon>
        <taxon>Candidatus Moanibacter</taxon>
    </lineage>
</organism>
<dbReference type="EMBL" id="CP029803">
    <property type="protein sequence ID" value="AWT61001.1"/>
    <property type="molecule type" value="Genomic_DNA"/>
</dbReference>
<keyword evidence="5 10" id="KW-0378">Hydrolase</keyword>
<dbReference type="NCBIfam" id="TIGR02037">
    <property type="entry name" value="degP_htrA_DO"/>
    <property type="match status" value="1"/>
</dbReference>
<comment type="similarity">
    <text evidence="1">Belongs to the peptidase S1C family.</text>
</comment>
<dbReference type="PRINTS" id="PR00834">
    <property type="entry name" value="PROTEASES2C"/>
</dbReference>
<evidence type="ECO:0000256" key="2">
    <source>
        <dbReference type="ARBA" id="ARBA00022670"/>
    </source>
</evidence>
<evidence type="ECO:0000259" key="9">
    <source>
        <dbReference type="PROSITE" id="PS50106"/>
    </source>
</evidence>
<keyword evidence="6" id="KW-0720">Serine protease</keyword>
<dbReference type="InterPro" id="IPR011782">
    <property type="entry name" value="Pept_S1C_Do"/>
</dbReference>
<reference evidence="10 11" key="1">
    <citation type="submission" date="2018-06" db="EMBL/GenBank/DDBJ databases">
        <title>Draft Genome Sequence of a Novel Marine Bacterium Related to the Verrucomicrobia.</title>
        <authorList>
            <person name="Vosseberg J."/>
            <person name="Martijn J."/>
            <person name="Ettema T.J.G."/>
        </authorList>
    </citation>
    <scope>NUCLEOTIDE SEQUENCE [LARGE SCALE GENOMIC DNA]</scope>
    <source>
        <strain evidence="10">TARA_B100001123</strain>
    </source>
</reference>
<evidence type="ECO:0000256" key="1">
    <source>
        <dbReference type="ARBA" id="ARBA00010541"/>
    </source>
</evidence>
<dbReference type="KEGG" id="mtar:DF168_02226"/>
<dbReference type="SUPFAM" id="SSF50494">
    <property type="entry name" value="Trypsin-like serine proteases"/>
    <property type="match status" value="1"/>
</dbReference>
<proteinExistence type="inferred from homology"/>
<sequence length="498" mass="53767">MSSESDNMRKSIIAFLVVFSGADYFLHSLFASEVEEVKTSTNFPISETPLDRSNRGAIVSFSDVLENVNPAVVGIYPSRIVRVSDRRANPYDELLRRYFGFPIPEGQGGATEERKLLQGIGSGVIISDDGYVLTNLHVVTDERGTQADEILVKLTDNREFSAEVVGSDKRTDVAVLKIDAGNLPFLEMADSDMLQVGDIVFAVGNPLGVGLTVTMGIVSATGRSDLHLLGREGYENFIQTDASINPGNSGGPLVDAGGRLVGINTAIISRTGGNIGIGFAIPITLARNILLNLIDSGTVKRGFLGVNIRDMDQDMAEAFGLEDTEGALVEDAKNGLPAHEAGIRRGDVILEIDKKKIRNVADLRLNVASTSPGTDVVVTVMRNGNRIDFEVILGNLDDPMSTGGGSTNSVLEGVTLRELNDSLRDEHNIEDNIDGLVVVSLDVRSPYSGVLRLGMVIVEINDRPVPTFESAQGYIRRGVNKLWVYDRGTYGFVAVRIR</sequence>
<dbReference type="Pfam" id="PF13180">
    <property type="entry name" value="PDZ_2"/>
    <property type="match status" value="1"/>
</dbReference>
<keyword evidence="2 10" id="KW-0645">Protease</keyword>
<dbReference type="Proteomes" id="UP000247465">
    <property type="component" value="Chromosome"/>
</dbReference>
<dbReference type="PANTHER" id="PTHR22939">
    <property type="entry name" value="SERINE PROTEASE FAMILY S1C HTRA-RELATED"/>
    <property type="match status" value="1"/>
</dbReference>
<accession>A0A2Z4AFK2</accession>
<evidence type="ECO:0000256" key="4">
    <source>
        <dbReference type="ARBA" id="ARBA00022737"/>
    </source>
</evidence>
<evidence type="ECO:0000256" key="6">
    <source>
        <dbReference type="ARBA" id="ARBA00022825"/>
    </source>
</evidence>
<dbReference type="SUPFAM" id="SSF50156">
    <property type="entry name" value="PDZ domain-like"/>
    <property type="match status" value="2"/>
</dbReference>
<feature type="active site" description="Charge relay system" evidence="7">
    <location>
        <position position="249"/>
    </location>
</feature>
<dbReference type="InterPro" id="IPR001940">
    <property type="entry name" value="Peptidase_S1C"/>
</dbReference>
<evidence type="ECO:0000256" key="3">
    <source>
        <dbReference type="ARBA" id="ARBA00022729"/>
    </source>
</evidence>
<dbReference type="PANTHER" id="PTHR22939:SF129">
    <property type="entry name" value="SERINE PROTEASE HTRA2, MITOCHONDRIAL"/>
    <property type="match status" value="1"/>
</dbReference>
<feature type="active site" description="Charge relay system" evidence="7">
    <location>
        <position position="137"/>
    </location>
</feature>
<dbReference type="InterPro" id="IPR009003">
    <property type="entry name" value="Peptidase_S1_PA"/>
</dbReference>
<dbReference type="EC" id="3.4.21.107" evidence="10"/>
<evidence type="ECO:0000313" key="11">
    <source>
        <dbReference type="Proteomes" id="UP000247465"/>
    </source>
</evidence>